<sequence length="120" mass="13940">MTREYIIMPEFERQWKAMGQSDTELKYLQEQLLLNPQQGPVMKGTGGLRKIRVAFEHQGKSGSGRVVYVDFPAYETIYLITAYPKNEKDNLSAAERNAIRNLIEQLEQFLKTKCEKGRLR</sequence>
<comment type="caution">
    <text evidence="1">The sequence shown here is derived from an EMBL/GenBank/DDBJ whole genome shotgun (WGS) entry which is preliminary data.</text>
</comment>
<evidence type="ECO:0000313" key="3">
    <source>
        <dbReference type="Proteomes" id="UP000032483"/>
    </source>
</evidence>
<dbReference type="PATRIC" id="fig|1550024.3.peg.2188"/>
<reference evidence="1" key="1">
    <citation type="submission" date="2015-02" db="EMBL/GenBank/DDBJ databases">
        <title>A novel member of the family Ruminococcaceae isolated from human feces.</title>
        <authorList>
            <person name="Shkoporov A.N."/>
            <person name="Chaplin A.V."/>
            <person name="Motuzova O.V."/>
            <person name="Kafarskaia L.I."/>
            <person name="Khokhlova E.V."/>
            <person name="Efimov B.A."/>
        </authorList>
    </citation>
    <scope>NUCLEOTIDE SEQUENCE [LARGE SCALE GENOMIC DNA]</scope>
    <source>
        <strain evidence="1">585-1</strain>
    </source>
</reference>
<dbReference type="AlphaFoldDB" id="A0A0D8J0A6"/>
<organism evidence="1 3">
    <name type="scientific">Ruthenibacterium lactatiformans</name>
    <dbReference type="NCBI Taxonomy" id="1550024"/>
    <lineage>
        <taxon>Bacteria</taxon>
        <taxon>Bacillati</taxon>
        <taxon>Bacillota</taxon>
        <taxon>Clostridia</taxon>
        <taxon>Eubacteriales</taxon>
        <taxon>Oscillospiraceae</taxon>
        <taxon>Ruthenibacterium</taxon>
    </lineage>
</organism>
<dbReference type="Proteomes" id="UP000053433">
    <property type="component" value="Unassembled WGS sequence"/>
</dbReference>
<keyword evidence="3" id="KW-1185">Reference proteome</keyword>
<accession>A0A0D8J0A6</accession>
<dbReference type="EMBL" id="LMUA01000013">
    <property type="protein sequence ID" value="KUE75985.1"/>
    <property type="molecule type" value="Genomic_DNA"/>
</dbReference>
<dbReference type="InterPro" id="IPR009387">
    <property type="entry name" value="HigB-2"/>
</dbReference>
<evidence type="ECO:0000313" key="1">
    <source>
        <dbReference type="EMBL" id="KJF39986.1"/>
    </source>
</evidence>
<accession>A0A0W7TQ87</accession>
<dbReference type="RefSeq" id="WP_050005365.1">
    <property type="nucleotide sequence ID" value="NZ_JBBNOR010000011.1"/>
</dbReference>
<reference evidence="2 4" key="2">
    <citation type="submission" date="2015-10" db="EMBL/GenBank/DDBJ databases">
        <title>A novel member of the family Ruminococcaceae isolated from human faeces.</title>
        <authorList>
            <person name="Shkoporov A.N."/>
            <person name="Chaplin A.V."/>
            <person name="Motuzova O.V."/>
            <person name="Kafarskaia L.I."/>
            <person name="Efimov B.A."/>
        </authorList>
    </citation>
    <scope>NUCLEOTIDE SEQUENCE [LARGE SCALE GENOMIC DNA]</scope>
    <source>
        <strain evidence="2 4">668</strain>
    </source>
</reference>
<proteinExistence type="predicted"/>
<gene>
    <name evidence="2" type="ORF">ASJ35_10375</name>
    <name evidence="1" type="ORF">TQ39_09590</name>
</gene>
<evidence type="ECO:0000313" key="4">
    <source>
        <dbReference type="Proteomes" id="UP000053433"/>
    </source>
</evidence>
<evidence type="ECO:0000313" key="2">
    <source>
        <dbReference type="EMBL" id="KUE75985.1"/>
    </source>
</evidence>
<name>A0A0D8J0A6_9FIRM</name>
<protein>
    <submittedName>
        <fullName evidence="1 2">Toxin RelE</fullName>
    </submittedName>
</protein>
<dbReference type="PIRSF" id="PIRSF039032">
    <property type="entry name" value="HigB-2"/>
    <property type="match status" value="1"/>
</dbReference>
<dbReference type="EMBL" id="JXXK01000011">
    <property type="protein sequence ID" value="KJF39986.1"/>
    <property type="molecule type" value="Genomic_DNA"/>
</dbReference>
<dbReference type="GeneID" id="42856838"/>
<dbReference type="Pfam" id="PF06296">
    <property type="entry name" value="RelE"/>
    <property type="match status" value="1"/>
</dbReference>
<dbReference type="Proteomes" id="UP000032483">
    <property type="component" value="Unassembled WGS sequence"/>
</dbReference>